<protein>
    <recommendedName>
        <fullName evidence="7">Small ribosomal subunit protein uS15m</fullName>
    </recommendedName>
    <alternativeName>
        <fullName evidence="8">28S ribosomal protein S15, mitochondrial</fullName>
    </alternativeName>
</protein>
<dbReference type="SMART" id="SM01387">
    <property type="entry name" value="Ribosomal_S15"/>
    <property type="match status" value="1"/>
</dbReference>
<accession>A0A9P0E965</accession>
<evidence type="ECO:0000256" key="9">
    <source>
        <dbReference type="RuleBase" id="RU003919"/>
    </source>
</evidence>
<dbReference type="GO" id="GO:0032543">
    <property type="term" value="P:mitochondrial translation"/>
    <property type="evidence" value="ECO:0007669"/>
    <property type="project" value="TreeGrafter"/>
</dbReference>
<comment type="subcellular location">
    <subcellularLocation>
        <location evidence="1">Mitochondrion</location>
    </subcellularLocation>
</comment>
<dbReference type="Gene3D" id="1.10.287.10">
    <property type="entry name" value="S15/NS1, RNA-binding"/>
    <property type="match status" value="1"/>
</dbReference>
<comment type="similarity">
    <text evidence="2 9">Belongs to the universal ribosomal protein uS15 family.</text>
</comment>
<reference evidence="10" key="1">
    <citation type="submission" date="2022-01" db="EMBL/GenBank/DDBJ databases">
        <authorList>
            <person name="King R."/>
        </authorList>
    </citation>
    <scope>NUCLEOTIDE SEQUENCE</scope>
</reference>
<dbReference type="OrthoDB" id="441444at2759"/>
<dbReference type="InterPro" id="IPR000589">
    <property type="entry name" value="Ribosomal_uS15"/>
</dbReference>
<evidence type="ECO:0000256" key="8">
    <source>
        <dbReference type="ARBA" id="ARBA00035528"/>
    </source>
</evidence>
<keyword evidence="11" id="KW-1185">Reference proteome</keyword>
<evidence type="ECO:0000256" key="5">
    <source>
        <dbReference type="ARBA" id="ARBA00023128"/>
    </source>
</evidence>
<dbReference type="Proteomes" id="UP001152798">
    <property type="component" value="Chromosome 1"/>
</dbReference>
<keyword evidence="5" id="KW-0496">Mitochondrion</keyword>
<dbReference type="Pfam" id="PF00312">
    <property type="entry name" value="Ribosomal_S15"/>
    <property type="match status" value="1"/>
</dbReference>
<dbReference type="PANTHER" id="PTHR46685">
    <property type="entry name" value="28S RIBOSOMAL PROTEIN S15, MITOCHONDRIAL"/>
    <property type="match status" value="1"/>
</dbReference>
<evidence type="ECO:0000313" key="10">
    <source>
        <dbReference type="EMBL" id="CAH1390807.1"/>
    </source>
</evidence>
<dbReference type="AlphaFoldDB" id="A0A9P0E965"/>
<evidence type="ECO:0000256" key="6">
    <source>
        <dbReference type="ARBA" id="ARBA00023274"/>
    </source>
</evidence>
<keyword evidence="4 9" id="KW-0689">Ribosomal protein</keyword>
<proteinExistence type="inferred from homology"/>
<keyword evidence="3" id="KW-0809">Transit peptide</keyword>
<dbReference type="GO" id="GO:0005763">
    <property type="term" value="C:mitochondrial small ribosomal subunit"/>
    <property type="evidence" value="ECO:0007669"/>
    <property type="project" value="TreeGrafter"/>
</dbReference>
<evidence type="ECO:0000256" key="2">
    <source>
        <dbReference type="ARBA" id="ARBA00008434"/>
    </source>
</evidence>
<sequence>MGSLSHRLFLGALFKNKDKLCDVRTHLENVNNLCRFLHKHSVNYSLKSDLPIKWFRPEKIPCYKPAKSGDLKDLGQVDVKCLAPSFQDIDELKSADENVKKLFTLEFLPYKSTVSHLRQEYANRVKRHEFDDDSPEVRVAKMTADIRDMQRFVETFPHDKRTRVRLKETIDKRKRLLKRLRTWDYKCFEYVIEKLDLIYKPYPLSDVYKRIERKRSMRMLTNTYCQNIVTDKLTKYKEELNSQKESYLVHKIETLKWIMKEEAYCGVQPTITEDHLKAVEAELSKLRESMKTETTVINE</sequence>
<evidence type="ECO:0000313" key="11">
    <source>
        <dbReference type="Proteomes" id="UP001152798"/>
    </source>
</evidence>
<dbReference type="PANTHER" id="PTHR46685:SF1">
    <property type="entry name" value="SMALL RIBOSOMAL SUBUNIT PROTEIN US15M"/>
    <property type="match status" value="1"/>
</dbReference>
<dbReference type="InterPro" id="IPR052137">
    <property type="entry name" value="uS15_ribosomal"/>
</dbReference>
<dbReference type="GO" id="GO:0003723">
    <property type="term" value="F:RNA binding"/>
    <property type="evidence" value="ECO:0007669"/>
    <property type="project" value="TreeGrafter"/>
</dbReference>
<keyword evidence="6 9" id="KW-0687">Ribonucleoprotein</keyword>
<dbReference type="GO" id="GO:0003735">
    <property type="term" value="F:structural constituent of ribosome"/>
    <property type="evidence" value="ECO:0007669"/>
    <property type="project" value="InterPro"/>
</dbReference>
<dbReference type="InterPro" id="IPR009068">
    <property type="entry name" value="uS15_NS1_RNA-bd_sf"/>
</dbReference>
<dbReference type="EMBL" id="OV725077">
    <property type="protein sequence ID" value="CAH1390807.1"/>
    <property type="molecule type" value="Genomic_DNA"/>
</dbReference>
<gene>
    <name evidence="10" type="ORF">NEZAVI_LOCUS1938</name>
</gene>
<evidence type="ECO:0000256" key="3">
    <source>
        <dbReference type="ARBA" id="ARBA00022946"/>
    </source>
</evidence>
<organism evidence="10 11">
    <name type="scientific">Nezara viridula</name>
    <name type="common">Southern green stink bug</name>
    <name type="synonym">Cimex viridulus</name>
    <dbReference type="NCBI Taxonomy" id="85310"/>
    <lineage>
        <taxon>Eukaryota</taxon>
        <taxon>Metazoa</taxon>
        <taxon>Ecdysozoa</taxon>
        <taxon>Arthropoda</taxon>
        <taxon>Hexapoda</taxon>
        <taxon>Insecta</taxon>
        <taxon>Pterygota</taxon>
        <taxon>Neoptera</taxon>
        <taxon>Paraneoptera</taxon>
        <taxon>Hemiptera</taxon>
        <taxon>Heteroptera</taxon>
        <taxon>Panheteroptera</taxon>
        <taxon>Pentatomomorpha</taxon>
        <taxon>Pentatomoidea</taxon>
        <taxon>Pentatomidae</taxon>
        <taxon>Pentatominae</taxon>
        <taxon>Nezara</taxon>
    </lineage>
</organism>
<dbReference type="SUPFAM" id="SSF47060">
    <property type="entry name" value="S15/NS1 RNA-binding domain"/>
    <property type="match status" value="1"/>
</dbReference>
<evidence type="ECO:0000256" key="4">
    <source>
        <dbReference type="ARBA" id="ARBA00022980"/>
    </source>
</evidence>
<evidence type="ECO:0000256" key="1">
    <source>
        <dbReference type="ARBA" id="ARBA00004173"/>
    </source>
</evidence>
<evidence type="ECO:0000256" key="7">
    <source>
        <dbReference type="ARBA" id="ARBA00035249"/>
    </source>
</evidence>
<name>A0A9P0E965_NEZVI</name>